<dbReference type="AlphaFoldDB" id="A0A7C8VFD9"/>
<dbReference type="GO" id="GO:0003824">
    <property type="term" value="F:catalytic activity"/>
    <property type="evidence" value="ECO:0007669"/>
    <property type="project" value="InterPro"/>
</dbReference>
<feature type="domain" description="Nucleoside phosphorylase" evidence="1">
    <location>
        <begin position="201"/>
        <end position="280"/>
    </location>
</feature>
<name>A0A7C8VFD9_ORBOL</name>
<dbReference type="Pfam" id="PF01048">
    <property type="entry name" value="PNP_UDP_1"/>
    <property type="match status" value="2"/>
</dbReference>
<reference evidence="2 3" key="1">
    <citation type="submission" date="2020-01" db="EMBL/GenBank/DDBJ databases">
        <authorList>
            <person name="Palmer J.M."/>
        </authorList>
    </citation>
    <scope>NUCLEOTIDE SEQUENCE [LARGE SCALE GENOMIC DNA]</scope>
    <source>
        <strain evidence="2 3">TWF970</strain>
    </source>
</reference>
<sequence length="336" mass="36550">MASQRQSNPLSRDDYVIGWISALTIESAAAVLMLDEEHGNLSIAQGDTNTYALGRIGTHNVVMACMNQAGGVPANTVATNLMKSFRNVRYVLMVGIGGGIPSANYQIRLGDIVVSEPTGRSPGVVQSDLGKWEVDGFKVRGSLNRPAEGLIRAVGVVKREELLGRSEIHSFIRHLPRGASGNSTWEYQGRNNDHVYRGDPVPRNNRACQQCASQAPDPKVHYGIIAAGSQVVANREKRDQIGNRLGACCVEMESFGLMNNFPCLVIRGVSDYADGFKNDRWQGYASLTAAAYAKELLRRLPSSDVDNTPKKAAKLWTKEAVWLVNLPGMSSHLGNL</sequence>
<proteinExistence type="predicted"/>
<dbReference type="EMBL" id="JAABOJ010000030">
    <property type="protein sequence ID" value="KAF3277019.1"/>
    <property type="molecule type" value="Genomic_DNA"/>
</dbReference>
<accession>A0A7C8VFD9</accession>
<dbReference type="PANTHER" id="PTHR46082">
    <property type="entry name" value="ATP/GTP-BINDING PROTEIN-RELATED"/>
    <property type="match status" value="1"/>
</dbReference>
<evidence type="ECO:0000313" key="3">
    <source>
        <dbReference type="Proteomes" id="UP000474640"/>
    </source>
</evidence>
<gene>
    <name evidence="2" type="ORF">TWF970_005888</name>
</gene>
<evidence type="ECO:0000313" key="2">
    <source>
        <dbReference type="EMBL" id="KAF3277019.1"/>
    </source>
</evidence>
<comment type="caution">
    <text evidence="2">The sequence shown here is derived from an EMBL/GenBank/DDBJ whole genome shotgun (WGS) entry which is preliminary data.</text>
</comment>
<dbReference type="Gene3D" id="3.40.50.1580">
    <property type="entry name" value="Nucleoside phosphorylase domain"/>
    <property type="match status" value="1"/>
</dbReference>
<organism evidence="2 3">
    <name type="scientific">Orbilia oligospora</name>
    <name type="common">Nematode-trapping fungus</name>
    <name type="synonym">Arthrobotrys oligospora</name>
    <dbReference type="NCBI Taxonomy" id="2813651"/>
    <lineage>
        <taxon>Eukaryota</taxon>
        <taxon>Fungi</taxon>
        <taxon>Dikarya</taxon>
        <taxon>Ascomycota</taxon>
        <taxon>Pezizomycotina</taxon>
        <taxon>Orbiliomycetes</taxon>
        <taxon>Orbiliales</taxon>
        <taxon>Orbiliaceae</taxon>
        <taxon>Orbilia</taxon>
    </lineage>
</organism>
<dbReference type="InterPro" id="IPR035994">
    <property type="entry name" value="Nucleoside_phosphorylase_sf"/>
</dbReference>
<dbReference type="InterPro" id="IPR053137">
    <property type="entry name" value="NLR-like"/>
</dbReference>
<dbReference type="PANTHER" id="PTHR46082:SF11">
    <property type="entry name" value="AAA+ ATPASE DOMAIN-CONTAINING PROTEIN-RELATED"/>
    <property type="match status" value="1"/>
</dbReference>
<protein>
    <recommendedName>
        <fullName evidence="1">Nucleoside phosphorylase domain-containing protein</fullName>
    </recommendedName>
</protein>
<dbReference type="OrthoDB" id="1577640at2759"/>
<dbReference type="SUPFAM" id="SSF53167">
    <property type="entry name" value="Purine and uridine phosphorylases"/>
    <property type="match status" value="1"/>
</dbReference>
<dbReference type="InterPro" id="IPR000845">
    <property type="entry name" value="Nucleoside_phosphorylase_d"/>
</dbReference>
<evidence type="ECO:0000259" key="1">
    <source>
        <dbReference type="Pfam" id="PF01048"/>
    </source>
</evidence>
<dbReference type="Proteomes" id="UP000474640">
    <property type="component" value="Unassembled WGS sequence"/>
</dbReference>
<dbReference type="GO" id="GO:0009116">
    <property type="term" value="P:nucleoside metabolic process"/>
    <property type="evidence" value="ECO:0007669"/>
    <property type="project" value="InterPro"/>
</dbReference>
<feature type="domain" description="Nucleoside phosphorylase" evidence="1">
    <location>
        <begin position="46"/>
        <end position="116"/>
    </location>
</feature>